<reference evidence="6 7" key="1">
    <citation type="submission" date="2020-03" db="EMBL/GenBank/DDBJ databases">
        <title>Whole genome shotgun sequence of Phytohabitans suffuscus NBRC 105367.</title>
        <authorList>
            <person name="Komaki H."/>
            <person name="Tamura T."/>
        </authorList>
    </citation>
    <scope>NUCLEOTIDE SEQUENCE [LARGE SCALE GENOMIC DNA]</scope>
    <source>
        <strain evidence="6 7">NBRC 105367</strain>
    </source>
</reference>
<protein>
    <submittedName>
        <fullName evidence="6">ABC transporter substrate-binding protein</fullName>
    </submittedName>
</protein>
<keyword evidence="2" id="KW-0813">Transport</keyword>
<dbReference type="GO" id="GO:0015833">
    <property type="term" value="P:peptide transport"/>
    <property type="evidence" value="ECO:0007669"/>
    <property type="project" value="TreeGrafter"/>
</dbReference>
<name>A0A6F8YI60_9ACTN</name>
<keyword evidence="3 4" id="KW-0732">Signal</keyword>
<dbReference type="Gene3D" id="3.10.105.10">
    <property type="entry name" value="Dipeptide-binding Protein, Domain 3"/>
    <property type="match status" value="1"/>
</dbReference>
<keyword evidence="7" id="KW-1185">Reference proteome</keyword>
<feature type="chain" id="PRO_5026234863" evidence="4">
    <location>
        <begin position="27"/>
        <end position="555"/>
    </location>
</feature>
<proteinExistence type="inferred from homology"/>
<accession>A0A6F8YI60</accession>
<comment type="similarity">
    <text evidence="1">Belongs to the bacterial solute-binding protein 5 family.</text>
</comment>
<evidence type="ECO:0000256" key="2">
    <source>
        <dbReference type="ARBA" id="ARBA00022448"/>
    </source>
</evidence>
<dbReference type="Gene3D" id="3.40.190.10">
    <property type="entry name" value="Periplasmic binding protein-like II"/>
    <property type="match status" value="1"/>
</dbReference>
<evidence type="ECO:0000313" key="6">
    <source>
        <dbReference type="EMBL" id="BCB85723.1"/>
    </source>
</evidence>
<dbReference type="CDD" id="cd08493">
    <property type="entry name" value="PBP2_DppA_like"/>
    <property type="match status" value="1"/>
</dbReference>
<dbReference type="PROSITE" id="PS51257">
    <property type="entry name" value="PROKAR_LIPOPROTEIN"/>
    <property type="match status" value="1"/>
</dbReference>
<dbReference type="InterPro" id="IPR039424">
    <property type="entry name" value="SBP_5"/>
</dbReference>
<dbReference type="GO" id="GO:0042597">
    <property type="term" value="C:periplasmic space"/>
    <property type="evidence" value="ECO:0007669"/>
    <property type="project" value="UniProtKB-ARBA"/>
</dbReference>
<dbReference type="GO" id="GO:0043190">
    <property type="term" value="C:ATP-binding cassette (ABC) transporter complex"/>
    <property type="evidence" value="ECO:0007669"/>
    <property type="project" value="InterPro"/>
</dbReference>
<gene>
    <name evidence="6" type="ORF">Psuf_030360</name>
</gene>
<dbReference type="PIRSF" id="PIRSF002741">
    <property type="entry name" value="MppA"/>
    <property type="match status" value="1"/>
</dbReference>
<reference evidence="6 7" key="2">
    <citation type="submission" date="2020-03" db="EMBL/GenBank/DDBJ databases">
        <authorList>
            <person name="Ichikawa N."/>
            <person name="Kimura A."/>
            <person name="Kitahashi Y."/>
            <person name="Uohara A."/>
        </authorList>
    </citation>
    <scope>NUCLEOTIDE SEQUENCE [LARGE SCALE GENOMIC DNA]</scope>
    <source>
        <strain evidence="6 7">NBRC 105367</strain>
    </source>
</reference>
<feature type="signal peptide" evidence="4">
    <location>
        <begin position="1"/>
        <end position="26"/>
    </location>
</feature>
<dbReference type="Proteomes" id="UP000503011">
    <property type="component" value="Chromosome"/>
</dbReference>
<dbReference type="InterPro" id="IPR030678">
    <property type="entry name" value="Peptide/Ni-bd"/>
</dbReference>
<evidence type="ECO:0000256" key="3">
    <source>
        <dbReference type="ARBA" id="ARBA00022729"/>
    </source>
</evidence>
<dbReference type="SUPFAM" id="SSF53850">
    <property type="entry name" value="Periplasmic binding protein-like II"/>
    <property type="match status" value="1"/>
</dbReference>
<dbReference type="RefSeq" id="WP_173157460.1">
    <property type="nucleotide sequence ID" value="NZ_AP022871.1"/>
</dbReference>
<dbReference type="GO" id="GO:1904680">
    <property type="term" value="F:peptide transmembrane transporter activity"/>
    <property type="evidence" value="ECO:0007669"/>
    <property type="project" value="TreeGrafter"/>
</dbReference>
<evidence type="ECO:0000256" key="1">
    <source>
        <dbReference type="ARBA" id="ARBA00005695"/>
    </source>
</evidence>
<sequence length="555" mass="60291">MRAARPKAAIAVVAVAALAVAGCAESDRDNEGSGQSTKDTLVFGTAGDPKVLDPSLASDGESLRVARQIFETLVRPEEGGTAVTPGLAESWTPDSTGTVWTFKLRSGVKFHDGTDFNAEAVCVNFNRWYNATGLMQSADVTAYWQDVMGGFAKNEDPELPPSLFKSCTVKDATTVDLAFTAVSSKIPAALMLPSFSIHSPKALQEFDASNISGSADDIKYPSYALEHPTGTGQFKFKSWNVADKTLTIERNEDYWGTKAKLKTLVFRTISDENARKQALRSGDIQGYDLVGPADVEPLKGEGFNVLTRPAFNILYLAINQKGNPKLADLRVRQAIAYALNRQALVDSKLPPGAEVATQFLPSTVEGWNDQVTKYDYNLQKAKDLLAEAGASNLTLRFHYPTEVTRPYMPSPKDLFELMAADLKAAGINIEAIPLKWTPDYLNATTSGSAHDLHLLGWTGDYGDGYNFIGTFFSRQKDEWGFNNAALFEKFAKADGTADATARYALYKELNADIMNFLPGVPISHSPPALVLGKDVTGVKASPLTDERYGTAEFKS</sequence>
<dbReference type="KEGG" id="psuu:Psuf_030360"/>
<dbReference type="EMBL" id="AP022871">
    <property type="protein sequence ID" value="BCB85723.1"/>
    <property type="molecule type" value="Genomic_DNA"/>
</dbReference>
<dbReference type="AlphaFoldDB" id="A0A6F8YI60"/>
<evidence type="ECO:0000259" key="5">
    <source>
        <dbReference type="Pfam" id="PF00496"/>
    </source>
</evidence>
<dbReference type="InterPro" id="IPR000914">
    <property type="entry name" value="SBP_5_dom"/>
</dbReference>
<dbReference type="PANTHER" id="PTHR30290">
    <property type="entry name" value="PERIPLASMIC BINDING COMPONENT OF ABC TRANSPORTER"/>
    <property type="match status" value="1"/>
</dbReference>
<evidence type="ECO:0000256" key="4">
    <source>
        <dbReference type="SAM" id="SignalP"/>
    </source>
</evidence>
<dbReference type="Pfam" id="PF00496">
    <property type="entry name" value="SBP_bac_5"/>
    <property type="match status" value="1"/>
</dbReference>
<evidence type="ECO:0000313" key="7">
    <source>
        <dbReference type="Proteomes" id="UP000503011"/>
    </source>
</evidence>
<feature type="domain" description="Solute-binding protein family 5" evidence="5">
    <location>
        <begin position="83"/>
        <end position="476"/>
    </location>
</feature>
<organism evidence="6 7">
    <name type="scientific">Phytohabitans suffuscus</name>
    <dbReference type="NCBI Taxonomy" id="624315"/>
    <lineage>
        <taxon>Bacteria</taxon>
        <taxon>Bacillati</taxon>
        <taxon>Actinomycetota</taxon>
        <taxon>Actinomycetes</taxon>
        <taxon>Micromonosporales</taxon>
        <taxon>Micromonosporaceae</taxon>
    </lineage>
</organism>
<dbReference type="Gene3D" id="3.90.76.10">
    <property type="entry name" value="Dipeptide-binding Protein, Domain 1"/>
    <property type="match status" value="1"/>
</dbReference>
<dbReference type="PANTHER" id="PTHR30290:SF9">
    <property type="entry name" value="OLIGOPEPTIDE-BINDING PROTEIN APPA"/>
    <property type="match status" value="1"/>
</dbReference>